<dbReference type="InterPro" id="IPR013517">
    <property type="entry name" value="FG-GAP"/>
</dbReference>
<dbReference type="Gene3D" id="2.30.30.100">
    <property type="match status" value="1"/>
</dbReference>
<dbReference type="PANTHER" id="PTHR46580">
    <property type="entry name" value="SENSOR KINASE-RELATED"/>
    <property type="match status" value="1"/>
</dbReference>
<comment type="caution">
    <text evidence="2">The sequence shown here is derived from an EMBL/GenBank/DDBJ whole genome shotgun (WGS) entry which is preliminary data.</text>
</comment>
<evidence type="ECO:0000313" key="3">
    <source>
        <dbReference type="Proteomes" id="UP000663844"/>
    </source>
</evidence>
<evidence type="ECO:0008006" key="4">
    <source>
        <dbReference type="Google" id="ProtNLM"/>
    </source>
</evidence>
<gene>
    <name evidence="2" type="ORF">OXD698_LOCUS44900</name>
</gene>
<protein>
    <recommendedName>
        <fullName evidence="4">VCBS repeat-containing protein</fullName>
    </recommendedName>
</protein>
<dbReference type="SUPFAM" id="SSF69318">
    <property type="entry name" value="Integrin alpha N-terminal domain"/>
    <property type="match status" value="1"/>
</dbReference>
<organism evidence="2 3">
    <name type="scientific">Adineta steineri</name>
    <dbReference type="NCBI Taxonomy" id="433720"/>
    <lineage>
        <taxon>Eukaryota</taxon>
        <taxon>Metazoa</taxon>
        <taxon>Spiralia</taxon>
        <taxon>Gnathifera</taxon>
        <taxon>Rotifera</taxon>
        <taxon>Eurotatoria</taxon>
        <taxon>Bdelloidea</taxon>
        <taxon>Adinetida</taxon>
        <taxon>Adinetidae</taxon>
        <taxon>Adineta</taxon>
    </lineage>
</organism>
<reference evidence="2" key="1">
    <citation type="submission" date="2021-02" db="EMBL/GenBank/DDBJ databases">
        <authorList>
            <person name="Nowell W R."/>
        </authorList>
    </citation>
    <scope>NUCLEOTIDE SEQUENCE</scope>
</reference>
<keyword evidence="1" id="KW-0732">Signal</keyword>
<name>A0A820GE45_9BILA</name>
<accession>A0A820GE45</accession>
<proteinExistence type="predicted"/>
<dbReference type="Pfam" id="PF13517">
    <property type="entry name" value="FG-GAP_3"/>
    <property type="match status" value="1"/>
</dbReference>
<dbReference type="Proteomes" id="UP000663844">
    <property type="component" value="Unassembled WGS sequence"/>
</dbReference>
<evidence type="ECO:0000256" key="1">
    <source>
        <dbReference type="ARBA" id="ARBA00022729"/>
    </source>
</evidence>
<dbReference type="InterPro" id="IPR028994">
    <property type="entry name" value="Integrin_alpha_N"/>
</dbReference>
<dbReference type="PANTHER" id="PTHR46580:SF2">
    <property type="entry name" value="MAM DOMAIN-CONTAINING PROTEIN"/>
    <property type="match status" value="1"/>
</dbReference>
<dbReference type="AlphaFoldDB" id="A0A820GE45"/>
<dbReference type="EMBL" id="CAJOAZ010014269">
    <property type="protein sequence ID" value="CAF4278098.1"/>
    <property type="molecule type" value="Genomic_DNA"/>
</dbReference>
<sequence length="139" mass="15687">FMARNKEQQMISTTIQTITKTSSSFISEPTSTDNCHMTFKYQSQTYPTGLNPVSFVTGDFNRDNIVDLVVTNPDSDTISVLLGNNSGTFQTQQTYSTGKGSSPRQIAIGDFDNDTFLDLGKKLSYDEYLYYQMSYKYID</sequence>
<evidence type="ECO:0000313" key="2">
    <source>
        <dbReference type="EMBL" id="CAF4278098.1"/>
    </source>
</evidence>
<feature type="non-terminal residue" evidence="2">
    <location>
        <position position="1"/>
    </location>
</feature>